<keyword evidence="4" id="KW-0238">DNA-binding</keyword>
<feature type="domain" description="Response regulatory" evidence="2">
    <location>
        <begin position="2"/>
        <end position="115"/>
    </location>
</feature>
<dbReference type="Pfam" id="PF04397">
    <property type="entry name" value="LytTR"/>
    <property type="match status" value="1"/>
</dbReference>
<comment type="caution">
    <text evidence="4">The sequence shown here is derived from an EMBL/GenBank/DDBJ whole genome shotgun (WGS) entry which is preliminary data.</text>
</comment>
<dbReference type="Gene3D" id="2.40.50.1020">
    <property type="entry name" value="LytTr DNA-binding domain"/>
    <property type="match status" value="1"/>
</dbReference>
<evidence type="ECO:0000313" key="5">
    <source>
        <dbReference type="Proteomes" id="UP000215155"/>
    </source>
</evidence>
<dbReference type="Pfam" id="PF00072">
    <property type="entry name" value="Response_reg"/>
    <property type="match status" value="1"/>
</dbReference>
<evidence type="ECO:0000259" key="3">
    <source>
        <dbReference type="PROSITE" id="PS50930"/>
    </source>
</evidence>
<name>A0AA91TLM3_9BACT</name>
<feature type="modified residue" description="4-aspartylphosphate" evidence="1">
    <location>
        <position position="55"/>
    </location>
</feature>
<proteinExistence type="predicted"/>
<dbReference type="EMBL" id="NMPZ01000002">
    <property type="protein sequence ID" value="OXL45140.1"/>
    <property type="molecule type" value="Genomic_DNA"/>
</dbReference>
<dbReference type="PANTHER" id="PTHR37299:SF1">
    <property type="entry name" value="STAGE 0 SPORULATION PROTEIN A HOMOLOG"/>
    <property type="match status" value="1"/>
</dbReference>
<dbReference type="InterPro" id="IPR001789">
    <property type="entry name" value="Sig_transdc_resp-reg_receiver"/>
</dbReference>
<dbReference type="SMART" id="SM00850">
    <property type="entry name" value="LytTR"/>
    <property type="match status" value="1"/>
</dbReference>
<gene>
    <name evidence="4" type="ORF">CFT61_02640</name>
</gene>
<dbReference type="RefSeq" id="WP_089542934.1">
    <property type="nucleotide sequence ID" value="NZ_JAQEAK010000031.1"/>
</dbReference>
<keyword evidence="1" id="KW-0597">Phosphoprotein</keyword>
<dbReference type="InterPro" id="IPR046947">
    <property type="entry name" value="LytR-like"/>
</dbReference>
<organism evidence="4 5">
    <name type="scientific">Segatella copri</name>
    <dbReference type="NCBI Taxonomy" id="165179"/>
    <lineage>
        <taxon>Bacteria</taxon>
        <taxon>Pseudomonadati</taxon>
        <taxon>Bacteroidota</taxon>
        <taxon>Bacteroidia</taxon>
        <taxon>Bacteroidales</taxon>
        <taxon>Prevotellaceae</taxon>
        <taxon>Segatella</taxon>
    </lineage>
</organism>
<accession>A0AA91TLM3</accession>
<evidence type="ECO:0000256" key="1">
    <source>
        <dbReference type="PROSITE-ProRule" id="PRU00169"/>
    </source>
</evidence>
<dbReference type="AlphaFoldDB" id="A0AA91TLM3"/>
<dbReference type="SMART" id="SM00448">
    <property type="entry name" value="REC"/>
    <property type="match status" value="1"/>
</dbReference>
<reference evidence="4 5" key="1">
    <citation type="submission" date="2017-07" db="EMBL/GenBank/DDBJ databases">
        <title>Draft genome sequence of Prevotella copri isolated from the gut of healthy adult Indian.</title>
        <authorList>
            <person name="Das B."/>
            <person name="Bag S."/>
            <person name="Ghosh T.S."/>
        </authorList>
    </citation>
    <scope>NUCLEOTIDE SEQUENCE [LARGE SCALE GENOMIC DNA]</scope>
    <source>
        <strain evidence="4 5">Indica</strain>
    </source>
</reference>
<evidence type="ECO:0000259" key="2">
    <source>
        <dbReference type="PROSITE" id="PS50110"/>
    </source>
</evidence>
<evidence type="ECO:0000313" key="4">
    <source>
        <dbReference type="EMBL" id="OXL45140.1"/>
    </source>
</evidence>
<sequence>MKVLIIEDEERGFSRLKRLLQNIDNSLEIQGPLTTMKAVINYLQNPHDEDIIFADIRLGDGDVFEAFLEIAPTSPVIFTTAYSEYALEAFKSNGIAYLQKPILHEELEKALAKAKAMCNQSIDYSALMEKMGMPVGKKWRKHFLVHIFDGFKLIKTTDISYFFSENGVVRAFLCSGNSVTINQSLNDLEQQLNPDLFFRVNRQYMVNIDSIDKLANFFKYKMTISLHGFPDLRIVVSKDRFTQLKNWLDR</sequence>
<dbReference type="PROSITE" id="PS50930">
    <property type="entry name" value="HTH_LYTTR"/>
    <property type="match status" value="1"/>
</dbReference>
<dbReference type="PANTHER" id="PTHR37299">
    <property type="entry name" value="TRANSCRIPTIONAL REGULATOR-RELATED"/>
    <property type="match status" value="1"/>
</dbReference>
<dbReference type="Gene3D" id="3.40.50.2300">
    <property type="match status" value="1"/>
</dbReference>
<feature type="domain" description="HTH LytTR-type" evidence="3">
    <location>
        <begin position="143"/>
        <end position="250"/>
    </location>
</feature>
<dbReference type="GO" id="GO:0003677">
    <property type="term" value="F:DNA binding"/>
    <property type="evidence" value="ECO:0007669"/>
    <property type="project" value="UniProtKB-KW"/>
</dbReference>
<dbReference type="InterPro" id="IPR007492">
    <property type="entry name" value="LytTR_DNA-bd_dom"/>
</dbReference>
<protein>
    <submittedName>
        <fullName evidence="4">DNA-binding response regulator</fullName>
    </submittedName>
</protein>
<dbReference type="PROSITE" id="PS50110">
    <property type="entry name" value="RESPONSE_REGULATORY"/>
    <property type="match status" value="1"/>
</dbReference>
<dbReference type="GO" id="GO:0000156">
    <property type="term" value="F:phosphorelay response regulator activity"/>
    <property type="evidence" value="ECO:0007669"/>
    <property type="project" value="InterPro"/>
</dbReference>
<dbReference type="SUPFAM" id="SSF52172">
    <property type="entry name" value="CheY-like"/>
    <property type="match status" value="1"/>
</dbReference>
<dbReference type="InterPro" id="IPR011006">
    <property type="entry name" value="CheY-like_superfamily"/>
</dbReference>
<dbReference type="Proteomes" id="UP000215155">
    <property type="component" value="Unassembled WGS sequence"/>
</dbReference>